<dbReference type="EMBL" id="CAJVPM010000952">
    <property type="protein sequence ID" value="CAG8456020.1"/>
    <property type="molecule type" value="Genomic_DNA"/>
</dbReference>
<name>A0ACA9K8B4_9GLOM</name>
<organism evidence="1 2">
    <name type="scientific">Scutellospora calospora</name>
    <dbReference type="NCBI Taxonomy" id="85575"/>
    <lineage>
        <taxon>Eukaryota</taxon>
        <taxon>Fungi</taxon>
        <taxon>Fungi incertae sedis</taxon>
        <taxon>Mucoromycota</taxon>
        <taxon>Glomeromycotina</taxon>
        <taxon>Glomeromycetes</taxon>
        <taxon>Diversisporales</taxon>
        <taxon>Gigasporaceae</taxon>
        <taxon>Scutellospora</taxon>
    </lineage>
</organism>
<keyword evidence="2" id="KW-1185">Reference proteome</keyword>
<comment type="caution">
    <text evidence="1">The sequence shown here is derived from an EMBL/GenBank/DDBJ whole genome shotgun (WGS) entry which is preliminary data.</text>
</comment>
<proteinExistence type="predicted"/>
<gene>
    <name evidence="1" type="ORF">SCALOS_LOCUS1405</name>
</gene>
<reference evidence="1" key="1">
    <citation type="submission" date="2021-06" db="EMBL/GenBank/DDBJ databases">
        <authorList>
            <person name="Kallberg Y."/>
            <person name="Tangrot J."/>
            <person name="Rosling A."/>
        </authorList>
    </citation>
    <scope>NUCLEOTIDE SEQUENCE</scope>
    <source>
        <strain evidence="1">AU212A</strain>
    </source>
</reference>
<evidence type="ECO:0000313" key="2">
    <source>
        <dbReference type="Proteomes" id="UP000789860"/>
    </source>
</evidence>
<accession>A0ACA9K8B4</accession>
<protein>
    <submittedName>
        <fullName evidence="1">848_t:CDS:1</fullName>
    </submittedName>
</protein>
<dbReference type="Proteomes" id="UP000789860">
    <property type="component" value="Unassembled WGS sequence"/>
</dbReference>
<evidence type="ECO:0000313" key="1">
    <source>
        <dbReference type="EMBL" id="CAG8456020.1"/>
    </source>
</evidence>
<sequence length="666" mass="76380">MSSTTKNYNSRYRDGCMNPGYKVLKNNFISNLFRKLTFKPQKSDRLQEETNNSFLINSDSTNSTINHKNNIDKIRAPHKVKIKSDHKGKYVPIEIPISYNEQFEISSLPSPQNRPKDIYQLEQKVDALGNQLSKMEKMLSALVQSPKVNNPIINSDGEENYMKNDLSDNKMKNDTNEDKNIVEIKINTLTQNDNTTQSSNNTTSNSTSNPSKSNSNIHIHYCTKCGRRKIHDEWCEPCDRDIFKINFPNWTSGNENIDNFIRETQILATTKFNFLEWIDFSSLTNIKPIGKGGFGEVFSAKWIDGPRTKWNAEKEVWERYSNVNVALKSLLDLKEEDFTSELFKELKSHLISNDQVTGRFTTLRTFGMTRDPESKAYMMVMTLADDGDLSAYLKKHFSTLNFVKRLEILYDMATGIYQIHKSGLMHRDLHSGNVMCQRLKDRDPGRDEEYRFVIGDLGQATPPKNDNDNRPSAHELYTTIGTWLNQYLFVPNSKIAKEFKKGDELGLKVQQSQKLHPNNASYSTYYDVQALSTKSQNFEIGDSNSFKIPDSIDYENSTNFEISDSLNHEYSTFEIPDSLDDEDSTTFEISDNIDLDDIPITPTDEASTPNNLNLEDVKAKEEIIPKSSVIEDVKSKENSALRFSQQSMGSVNFEFSIDERFNDLED</sequence>